<accession>A0AAE6UZ36</accession>
<feature type="transmembrane region" description="Helical" evidence="2">
    <location>
        <begin position="188"/>
        <end position="209"/>
    </location>
</feature>
<protein>
    <submittedName>
        <fullName evidence="4">CPBP family intramembrane metalloprotease</fullName>
    </submittedName>
</protein>
<dbReference type="AlphaFoldDB" id="A0AAE6UZ36"/>
<sequence length="251" mass="29561">MLNHLLDDYRGKRVLLLAFPLIFYVIFFYLLPGVLRQVFIKYATDDFHKLIFLCSYFTFVFLLMVSYLLKQEGKKFFKVSFKRHYIGIIILLSLENIVLSVVLAYYLPLPMNQQLLNNSRLGASESSLLVKLLWGGVITLINEELFYRGILMTTYFNNSRYYLDILVSTVCFASIHVIWSAWSWLDFVQYIPAGLSLGVTFRWTKSIYYPKRSIYDRKSKELTCSKTVGNIFYLLSSIWIKVCNVYYFRAI</sequence>
<dbReference type="InterPro" id="IPR003675">
    <property type="entry name" value="Rce1/LyrA-like_dom"/>
</dbReference>
<dbReference type="Pfam" id="PF02517">
    <property type="entry name" value="Rce1-like"/>
    <property type="match status" value="1"/>
</dbReference>
<keyword evidence="4" id="KW-0482">Metalloprotease</keyword>
<keyword evidence="4" id="KW-0645">Protease</keyword>
<gene>
    <name evidence="4" type="ORF">GP482_07090</name>
</gene>
<name>A0AAE6UZ36_9STRE</name>
<comment type="similarity">
    <text evidence="1">Belongs to the UPF0177 family.</text>
</comment>
<evidence type="ECO:0000259" key="3">
    <source>
        <dbReference type="Pfam" id="PF02517"/>
    </source>
</evidence>
<feature type="transmembrane region" description="Helical" evidence="2">
    <location>
        <begin position="230"/>
        <end position="248"/>
    </location>
</feature>
<dbReference type="GO" id="GO:0004175">
    <property type="term" value="F:endopeptidase activity"/>
    <property type="evidence" value="ECO:0007669"/>
    <property type="project" value="UniProtKB-ARBA"/>
</dbReference>
<evidence type="ECO:0000256" key="1">
    <source>
        <dbReference type="ARBA" id="ARBA00009067"/>
    </source>
</evidence>
<proteinExistence type="inferred from homology"/>
<feature type="transmembrane region" description="Helical" evidence="2">
    <location>
        <begin position="85"/>
        <end position="108"/>
    </location>
</feature>
<dbReference type="GO" id="GO:0008237">
    <property type="term" value="F:metallopeptidase activity"/>
    <property type="evidence" value="ECO:0007669"/>
    <property type="project" value="UniProtKB-KW"/>
</dbReference>
<feature type="transmembrane region" description="Helical" evidence="2">
    <location>
        <begin position="12"/>
        <end position="30"/>
    </location>
</feature>
<keyword evidence="4" id="KW-0378">Hydrolase</keyword>
<feature type="transmembrane region" description="Helical" evidence="2">
    <location>
        <begin position="50"/>
        <end position="69"/>
    </location>
</feature>
<keyword evidence="2" id="KW-0812">Transmembrane</keyword>
<organism evidence="4 5">
    <name type="scientific">Streptococcus ruminicola</name>
    <dbReference type="NCBI Taxonomy" id="2686210"/>
    <lineage>
        <taxon>Bacteria</taxon>
        <taxon>Bacillati</taxon>
        <taxon>Bacillota</taxon>
        <taxon>Bacilli</taxon>
        <taxon>Lactobacillales</taxon>
        <taxon>Streptococcaceae</taxon>
        <taxon>Streptococcus</taxon>
    </lineage>
</organism>
<keyword evidence="2" id="KW-0472">Membrane</keyword>
<evidence type="ECO:0000256" key="2">
    <source>
        <dbReference type="SAM" id="Phobius"/>
    </source>
</evidence>
<evidence type="ECO:0000313" key="4">
    <source>
        <dbReference type="EMBL" id="QGZ27933.1"/>
    </source>
</evidence>
<feature type="domain" description="CAAX prenyl protease 2/Lysostaphin resistance protein A-like" evidence="3">
    <location>
        <begin position="127"/>
        <end position="210"/>
    </location>
</feature>
<feature type="transmembrane region" description="Helical" evidence="2">
    <location>
        <begin position="128"/>
        <end position="149"/>
    </location>
</feature>
<evidence type="ECO:0000313" key="5">
    <source>
        <dbReference type="Proteomes" id="UP000433223"/>
    </source>
</evidence>
<keyword evidence="5" id="KW-1185">Reference proteome</keyword>
<dbReference type="GO" id="GO:0080120">
    <property type="term" value="P:CAAX-box protein maturation"/>
    <property type="evidence" value="ECO:0007669"/>
    <property type="project" value="UniProtKB-ARBA"/>
</dbReference>
<reference evidence="4 5" key="1">
    <citation type="submission" date="2019-12" db="EMBL/GenBank/DDBJ databases">
        <title>Complete genome sequence of Streptococcus lutetiensis CNU 77-61 isolated from Capra aegagrus hircus.</title>
        <authorList>
            <person name="Park S.Y."/>
            <person name="Kim J.H."/>
            <person name="Seo S.W."/>
        </authorList>
    </citation>
    <scope>NUCLEOTIDE SEQUENCE [LARGE SCALE GENOMIC DNA]</scope>
    <source>
        <strain evidence="4 5">CNU_77-61</strain>
    </source>
</reference>
<dbReference type="Proteomes" id="UP000433223">
    <property type="component" value="Chromosome"/>
</dbReference>
<dbReference type="EMBL" id="CP046875">
    <property type="protein sequence ID" value="QGZ27933.1"/>
    <property type="molecule type" value="Genomic_DNA"/>
</dbReference>
<feature type="transmembrane region" description="Helical" evidence="2">
    <location>
        <begin position="161"/>
        <end position="182"/>
    </location>
</feature>
<keyword evidence="2" id="KW-1133">Transmembrane helix</keyword>